<name>A0ABN1XS07_9PSEU</name>
<dbReference type="InterPro" id="IPR032369">
    <property type="entry name" value="DUF4872"/>
</dbReference>
<gene>
    <name evidence="3" type="ORF">GCM10009613_26310</name>
</gene>
<keyword evidence="4" id="KW-1185">Reference proteome</keyword>
<protein>
    <submittedName>
        <fullName evidence="3">BtrH N-terminal domain-containing protein</fullName>
    </submittedName>
</protein>
<evidence type="ECO:0000313" key="3">
    <source>
        <dbReference type="EMBL" id="GAA1388643.1"/>
    </source>
</evidence>
<dbReference type="Pfam" id="PF16169">
    <property type="entry name" value="DUF4872"/>
    <property type="match status" value="1"/>
</dbReference>
<organism evidence="3 4">
    <name type="scientific">Pseudonocardia kongjuensis</name>
    <dbReference type="NCBI Taxonomy" id="102227"/>
    <lineage>
        <taxon>Bacteria</taxon>
        <taxon>Bacillati</taxon>
        <taxon>Actinomycetota</taxon>
        <taxon>Actinomycetes</taxon>
        <taxon>Pseudonocardiales</taxon>
        <taxon>Pseudonocardiaceae</taxon>
        <taxon>Pseudonocardia</taxon>
    </lineage>
</organism>
<proteinExistence type="predicted"/>
<accession>A0ABN1XS07</accession>
<dbReference type="Pfam" id="PF14399">
    <property type="entry name" value="BtrH_N"/>
    <property type="match status" value="1"/>
</dbReference>
<dbReference type="EMBL" id="BAAAJK010000008">
    <property type="protein sequence ID" value="GAA1388643.1"/>
    <property type="molecule type" value="Genomic_DNA"/>
</dbReference>
<reference evidence="3 4" key="1">
    <citation type="journal article" date="2019" name="Int. J. Syst. Evol. Microbiol.">
        <title>The Global Catalogue of Microorganisms (GCM) 10K type strain sequencing project: providing services to taxonomists for standard genome sequencing and annotation.</title>
        <authorList>
            <consortium name="The Broad Institute Genomics Platform"/>
            <consortium name="The Broad Institute Genome Sequencing Center for Infectious Disease"/>
            <person name="Wu L."/>
            <person name="Ma J."/>
        </authorList>
    </citation>
    <scope>NUCLEOTIDE SEQUENCE [LARGE SCALE GENOMIC DNA]</scope>
    <source>
        <strain evidence="3 4">JCM 11896</strain>
    </source>
</reference>
<feature type="domain" description="Butirosin biosynthesis protein H N-terminal" evidence="1">
    <location>
        <begin position="16"/>
        <end position="150"/>
    </location>
</feature>
<evidence type="ECO:0000313" key="4">
    <source>
        <dbReference type="Proteomes" id="UP001501414"/>
    </source>
</evidence>
<dbReference type="Proteomes" id="UP001501414">
    <property type="component" value="Unassembled WGS sequence"/>
</dbReference>
<dbReference type="RefSeq" id="WP_344021985.1">
    <property type="nucleotide sequence ID" value="NZ_BAAAJK010000008.1"/>
</dbReference>
<feature type="domain" description="DUF4872" evidence="2">
    <location>
        <begin position="161"/>
        <end position="342"/>
    </location>
</feature>
<comment type="caution">
    <text evidence="3">The sequence shown here is derived from an EMBL/GenBank/DDBJ whole genome shotgun (WGS) entry which is preliminary data.</text>
</comment>
<dbReference type="InterPro" id="IPR026935">
    <property type="entry name" value="BtrH_N"/>
</dbReference>
<sequence length="351" mass="37430">MTGHLVPDYPHHLAGHCGSGSLRDLIEWAGLDYAGTPLSESMVFGLGGDLGFRYVRGTGLGTPFYLVGRGPELTTRLCSRLGIGHEVRSTDDPELGWSWVRAEVDAGRPVLCWADMGELPYLNVRMHMSRHDIVVIGYDGAAGTVQVVDNDRADVQTIGLDDLARARRSTAFPVPTRHTCYPMRFPDALPPIAVAAASACADSAEGMAADVGPSLGDPDSVQGAGLTGIGVFVDDLDSWARLWDDQHLDVALRALAVFIEKAGTGGGLFRRFQADFLAELHDLCPIPAVAGARDAWTPVAETWRRIAHRATSSSGTAAERHDVIRQLSAPLPEMETAAVKALADAATDLAA</sequence>
<evidence type="ECO:0000259" key="1">
    <source>
        <dbReference type="Pfam" id="PF14399"/>
    </source>
</evidence>
<evidence type="ECO:0000259" key="2">
    <source>
        <dbReference type="Pfam" id="PF16169"/>
    </source>
</evidence>